<dbReference type="NCBIfam" id="TIGR04336">
    <property type="entry name" value="AmmeMemoSam_B"/>
    <property type="match status" value="1"/>
</dbReference>
<dbReference type="CDD" id="cd07361">
    <property type="entry name" value="MEMO_like"/>
    <property type="match status" value="1"/>
</dbReference>
<proteinExistence type="inferred from homology"/>
<evidence type="ECO:0000313" key="2">
    <source>
        <dbReference type="EMBL" id="GFZ16717.1"/>
    </source>
</evidence>
<organism evidence="2 3">
    <name type="scientific">Actinidia rufa</name>
    <dbReference type="NCBI Taxonomy" id="165716"/>
    <lineage>
        <taxon>Eukaryota</taxon>
        <taxon>Viridiplantae</taxon>
        <taxon>Streptophyta</taxon>
        <taxon>Embryophyta</taxon>
        <taxon>Tracheophyta</taxon>
        <taxon>Spermatophyta</taxon>
        <taxon>Magnoliopsida</taxon>
        <taxon>eudicotyledons</taxon>
        <taxon>Gunneridae</taxon>
        <taxon>Pentapetalae</taxon>
        <taxon>asterids</taxon>
        <taxon>Ericales</taxon>
        <taxon>Actinidiaceae</taxon>
        <taxon>Actinidia</taxon>
    </lineage>
</organism>
<dbReference type="Proteomes" id="UP000585474">
    <property type="component" value="Unassembled WGS sequence"/>
</dbReference>
<accession>A0A7J0H0S4</accession>
<evidence type="ECO:0000313" key="3">
    <source>
        <dbReference type="Proteomes" id="UP000585474"/>
    </source>
</evidence>
<dbReference type="Pfam" id="PF01875">
    <property type="entry name" value="Memo"/>
    <property type="match status" value="1"/>
</dbReference>
<dbReference type="EMBL" id="BJWL01000025">
    <property type="protein sequence ID" value="GFZ16717.1"/>
    <property type="molecule type" value="Genomic_DNA"/>
</dbReference>
<protein>
    <recommendedName>
        <fullName evidence="4">Protein MEMO1</fullName>
    </recommendedName>
</protein>
<comment type="similarity">
    <text evidence="1">Belongs to the MEMO1 family.</text>
</comment>
<dbReference type="InterPro" id="IPR002737">
    <property type="entry name" value="MEMO1_fam"/>
</dbReference>
<reference evidence="2 3" key="1">
    <citation type="submission" date="2019-07" db="EMBL/GenBank/DDBJ databases">
        <title>De Novo Assembly of kiwifruit Actinidia rufa.</title>
        <authorList>
            <person name="Sugita-Konishi S."/>
            <person name="Sato K."/>
            <person name="Mori E."/>
            <person name="Abe Y."/>
            <person name="Kisaki G."/>
            <person name="Hamano K."/>
            <person name="Suezawa K."/>
            <person name="Otani M."/>
            <person name="Fukuda T."/>
            <person name="Manabe T."/>
            <person name="Gomi K."/>
            <person name="Tabuchi M."/>
            <person name="Akimitsu K."/>
            <person name="Kataoka I."/>
        </authorList>
    </citation>
    <scope>NUCLEOTIDE SEQUENCE [LARGE SCALE GENOMIC DNA]</scope>
    <source>
        <strain evidence="3">cv. Fuchu</strain>
    </source>
</reference>
<gene>
    <name evidence="2" type="ORF">Acr_25g0011260</name>
</gene>
<evidence type="ECO:0000256" key="1">
    <source>
        <dbReference type="ARBA" id="ARBA00006315"/>
    </source>
</evidence>
<dbReference type="OrthoDB" id="417112at2759"/>
<sequence>MEKIRRASHAGSWYTSNPVKLAEELDGWLSASGLEKSSDVRGVIAPSRVFLLGPSHHYYTPKCALSRATVYKTPIGDLPIDVEVIEELKATGKFELMDLQVDEAEHSMEMHLPYLAKVFHGYPVKIIPILVGAVSAENEAMYGRILAKYVDDPNNFFSVSSDFCHWGSRFNYMHYDKKHGAIYKSIEALDRMGMEIIETGDPDAFKQYLSEYDNTICGRHPISVFMHNLPLGSGGDKSALEPQFCNLEEFTVLMSPVASGGGQKWGMARGGGVAGGGDWQPEMGRFTGVAFQSHCGVWVLEWIMIFEQGRGKKVVMMVRGEKREKRGEGEKGKGEREKIEGSQEGMVRLVAGTGSWRLWQSWMVGGCVDGTLV</sequence>
<dbReference type="Gene3D" id="3.40.830.10">
    <property type="entry name" value="LigB-like"/>
    <property type="match status" value="1"/>
</dbReference>
<comment type="caution">
    <text evidence="2">The sequence shown here is derived from an EMBL/GenBank/DDBJ whole genome shotgun (WGS) entry which is preliminary data.</text>
</comment>
<dbReference type="AlphaFoldDB" id="A0A7J0H0S4"/>
<name>A0A7J0H0S4_9ERIC</name>
<evidence type="ECO:0008006" key="4">
    <source>
        <dbReference type="Google" id="ProtNLM"/>
    </source>
</evidence>
<dbReference type="PANTHER" id="PTHR11060:SF0">
    <property type="entry name" value="PROTEIN MEMO1"/>
    <property type="match status" value="1"/>
</dbReference>
<dbReference type="PANTHER" id="PTHR11060">
    <property type="entry name" value="PROTEIN MEMO1"/>
    <property type="match status" value="1"/>
</dbReference>
<keyword evidence="3" id="KW-1185">Reference proteome</keyword>